<feature type="domain" description="Single" evidence="3">
    <location>
        <begin position="21"/>
        <end position="89"/>
    </location>
</feature>
<evidence type="ECO:0000313" key="5">
    <source>
        <dbReference type="Proteomes" id="UP000015103"/>
    </source>
</evidence>
<reference evidence="4" key="1">
    <citation type="submission" date="2015-05" db="UniProtKB">
        <authorList>
            <consortium name="EnsemblMetazoa"/>
        </authorList>
    </citation>
    <scope>IDENTIFICATION</scope>
</reference>
<sequence length="89" mass="10109">MNIKIKEKKKHFDSTDGHLECTDEEGAFRKLGEIWTERKSCTQRRCLTSVGDKAIVQIQRCPKIEASENCTIKEANGNDFPDCCKSLVC</sequence>
<dbReference type="SMART" id="SM01318">
    <property type="entry name" value="SVWC"/>
    <property type="match status" value="1"/>
</dbReference>
<dbReference type="AlphaFoldDB" id="T1HWD0"/>
<dbReference type="EnsemblMetazoa" id="RPRC008350-RA">
    <property type="protein sequence ID" value="RPRC008350-PA"/>
    <property type="gene ID" value="RPRC008350"/>
</dbReference>
<organism evidence="4 5">
    <name type="scientific">Rhodnius prolixus</name>
    <name type="common">Triatomid bug</name>
    <dbReference type="NCBI Taxonomy" id="13249"/>
    <lineage>
        <taxon>Eukaryota</taxon>
        <taxon>Metazoa</taxon>
        <taxon>Ecdysozoa</taxon>
        <taxon>Arthropoda</taxon>
        <taxon>Hexapoda</taxon>
        <taxon>Insecta</taxon>
        <taxon>Pterygota</taxon>
        <taxon>Neoptera</taxon>
        <taxon>Paraneoptera</taxon>
        <taxon>Hemiptera</taxon>
        <taxon>Heteroptera</taxon>
        <taxon>Panheteroptera</taxon>
        <taxon>Cimicomorpha</taxon>
        <taxon>Reduviidae</taxon>
        <taxon>Triatominae</taxon>
        <taxon>Rhodnius</taxon>
    </lineage>
</organism>
<evidence type="ECO:0000256" key="2">
    <source>
        <dbReference type="ARBA" id="ARBA00022525"/>
    </source>
</evidence>
<evidence type="ECO:0000259" key="3">
    <source>
        <dbReference type="SMART" id="SM01318"/>
    </source>
</evidence>
<evidence type="ECO:0000313" key="4">
    <source>
        <dbReference type="EnsemblMetazoa" id="RPRC008350-PA"/>
    </source>
</evidence>
<accession>T1HWD0</accession>
<dbReference type="EMBL" id="ACPB03014114">
    <property type="status" value="NOT_ANNOTATED_CDS"/>
    <property type="molecule type" value="Genomic_DNA"/>
</dbReference>
<name>T1HWD0_RHOPR</name>
<dbReference type="HOGENOM" id="CLU_181018_0_0_1"/>
<evidence type="ECO:0000256" key="1">
    <source>
        <dbReference type="ARBA" id="ARBA00004613"/>
    </source>
</evidence>
<dbReference type="OMA" id="PANGCEV"/>
<protein>
    <submittedName>
        <fullName evidence="4">SVWC domain-containing protein</fullName>
    </submittedName>
</protein>
<dbReference type="InParanoid" id="T1HWD0"/>
<keyword evidence="2" id="KW-0964">Secreted</keyword>
<dbReference type="InterPro" id="IPR029277">
    <property type="entry name" value="SVWC_dom"/>
</dbReference>
<dbReference type="GO" id="GO:0005576">
    <property type="term" value="C:extracellular region"/>
    <property type="evidence" value="ECO:0007669"/>
    <property type="project" value="UniProtKB-SubCell"/>
</dbReference>
<dbReference type="Proteomes" id="UP000015103">
    <property type="component" value="Unassembled WGS sequence"/>
</dbReference>
<proteinExistence type="predicted"/>
<dbReference type="VEuPathDB" id="VectorBase:RPRC008350"/>
<comment type="subcellular location">
    <subcellularLocation>
        <location evidence="1">Secreted</location>
    </subcellularLocation>
</comment>
<dbReference type="Pfam" id="PF15430">
    <property type="entry name" value="SVWC"/>
    <property type="match status" value="1"/>
</dbReference>
<keyword evidence="5" id="KW-1185">Reference proteome</keyword>